<dbReference type="Pfam" id="PF02342">
    <property type="entry name" value="TerD"/>
    <property type="match status" value="1"/>
</dbReference>
<feature type="domain" description="TerD" evidence="3">
    <location>
        <begin position="1"/>
        <end position="184"/>
    </location>
</feature>
<keyword evidence="2" id="KW-0778">Tellurium resistance</keyword>
<protein>
    <submittedName>
        <fullName evidence="4">Tellurium resistance protein TerD</fullName>
    </submittedName>
</protein>
<evidence type="ECO:0000313" key="5">
    <source>
        <dbReference type="Proteomes" id="UP000185062"/>
    </source>
</evidence>
<dbReference type="PANTHER" id="PTHR32097:SF4">
    <property type="entry name" value="GENERAL STRESS PROTEIN 16U"/>
    <property type="match status" value="1"/>
</dbReference>
<dbReference type="AlphaFoldDB" id="A0A1N6JJC8"/>
<proteinExistence type="inferred from homology"/>
<dbReference type="Gene3D" id="2.60.60.30">
    <property type="entry name" value="sav2460 like domains"/>
    <property type="match status" value="1"/>
</dbReference>
<dbReference type="RefSeq" id="WP_028461932.1">
    <property type="nucleotide sequence ID" value="NZ_FSRO01000001.1"/>
</dbReference>
<dbReference type="InterPro" id="IPR051324">
    <property type="entry name" value="Stress/Tellurium_Resist"/>
</dbReference>
<accession>A0A1N6JJC8</accession>
<organism evidence="4 5">
    <name type="scientific">Nitrosomonas cryotolerans ATCC 49181</name>
    <dbReference type="NCBI Taxonomy" id="1131553"/>
    <lineage>
        <taxon>Bacteria</taxon>
        <taxon>Pseudomonadati</taxon>
        <taxon>Pseudomonadota</taxon>
        <taxon>Betaproteobacteria</taxon>
        <taxon>Nitrosomonadales</taxon>
        <taxon>Nitrosomonadaceae</taxon>
        <taxon>Nitrosomonas</taxon>
    </lineage>
</organism>
<dbReference type="PANTHER" id="PTHR32097">
    <property type="entry name" value="CAMP-BINDING PROTEIN 1-RELATED"/>
    <property type="match status" value="1"/>
</dbReference>
<reference evidence="4 5" key="1">
    <citation type="submission" date="2016-12" db="EMBL/GenBank/DDBJ databases">
        <authorList>
            <person name="Song W.-J."/>
            <person name="Kurnit D.M."/>
        </authorList>
    </citation>
    <scope>NUCLEOTIDE SEQUENCE [LARGE SCALE GENOMIC DNA]</scope>
    <source>
        <strain evidence="4 5">ATCC 49181</strain>
    </source>
</reference>
<comment type="similarity">
    <text evidence="1">Belongs to the CAPAB/TerDEXZ family.</text>
</comment>
<dbReference type="GO" id="GO:0046690">
    <property type="term" value="P:response to tellurium ion"/>
    <property type="evidence" value="ECO:0007669"/>
    <property type="project" value="UniProtKB-KW"/>
</dbReference>
<dbReference type="eggNOG" id="COG2310">
    <property type="taxonomic scope" value="Bacteria"/>
</dbReference>
<sequence length="191" mass="20700">MAVNLSKGGRINLEKEAPGLQSVLLGLGWDVKKTDGIDFDLDASVLMLDANDKAIGEGGFIFYNSPTSTCGSVIHQGDNRSGAGDGDDETITVEFSKIPENVMKMMIAVTIHDADSRNQNFGQVDNAFIRVANHKSNEDIARYDLTEDYSTETSLIFGELYRKDGEWRFAAKGDGFAGGLSAYLAIFGIES</sequence>
<name>A0A1N6JJC8_9PROT</name>
<gene>
    <name evidence="4" type="ORF">SAMN02743940_2656</name>
</gene>
<evidence type="ECO:0000256" key="2">
    <source>
        <dbReference type="ARBA" id="ARBA00022686"/>
    </source>
</evidence>
<evidence type="ECO:0000313" key="4">
    <source>
        <dbReference type="EMBL" id="SIO44277.1"/>
    </source>
</evidence>
<dbReference type="InterPro" id="IPR003325">
    <property type="entry name" value="TerD"/>
</dbReference>
<keyword evidence="5" id="KW-1185">Reference proteome</keyword>
<evidence type="ECO:0000259" key="3">
    <source>
        <dbReference type="Pfam" id="PF02342"/>
    </source>
</evidence>
<dbReference type="Proteomes" id="UP000185062">
    <property type="component" value="Unassembled WGS sequence"/>
</dbReference>
<evidence type="ECO:0000256" key="1">
    <source>
        <dbReference type="ARBA" id="ARBA00008775"/>
    </source>
</evidence>
<dbReference type="CDD" id="cd06974">
    <property type="entry name" value="TerD_like"/>
    <property type="match status" value="1"/>
</dbReference>
<dbReference type="STRING" id="44575.SAMN05216419_102928"/>
<dbReference type="EMBL" id="FSRO01000001">
    <property type="protein sequence ID" value="SIO44277.1"/>
    <property type="molecule type" value="Genomic_DNA"/>
</dbReference>